<keyword evidence="1 2" id="KW-0175">Coiled coil</keyword>
<accession>A0AAD9UJK8</accession>
<dbReference type="Pfam" id="PF14916">
    <property type="entry name" value="CCDC92"/>
    <property type="match status" value="1"/>
</dbReference>
<dbReference type="Pfam" id="PF14917">
    <property type="entry name" value="CCDC74_C"/>
    <property type="match status" value="1"/>
</dbReference>
<comment type="caution">
    <text evidence="6">The sequence shown here is derived from an EMBL/GenBank/DDBJ whole genome shotgun (WGS) entry which is preliminary data.</text>
</comment>
<dbReference type="Proteomes" id="UP001209878">
    <property type="component" value="Unassembled WGS sequence"/>
</dbReference>
<dbReference type="PANTHER" id="PTHR14882:SF5">
    <property type="entry name" value="COILED-COIL DOMAIN CONTAINING 74A"/>
    <property type="match status" value="1"/>
</dbReference>
<dbReference type="AlphaFoldDB" id="A0AAD9UJK8"/>
<keyword evidence="7" id="KW-1185">Reference proteome</keyword>
<organism evidence="6 7">
    <name type="scientific">Ridgeia piscesae</name>
    <name type="common">Tubeworm</name>
    <dbReference type="NCBI Taxonomy" id="27915"/>
    <lineage>
        <taxon>Eukaryota</taxon>
        <taxon>Metazoa</taxon>
        <taxon>Spiralia</taxon>
        <taxon>Lophotrochozoa</taxon>
        <taxon>Annelida</taxon>
        <taxon>Polychaeta</taxon>
        <taxon>Sedentaria</taxon>
        <taxon>Canalipalpata</taxon>
        <taxon>Sabellida</taxon>
        <taxon>Siboglinidae</taxon>
        <taxon>Ridgeia</taxon>
    </lineage>
</organism>
<reference evidence="6" key="1">
    <citation type="journal article" date="2023" name="Mol. Biol. Evol.">
        <title>Third-Generation Sequencing Reveals the Adaptive Role of the Epigenome in Three Deep-Sea Polychaetes.</title>
        <authorList>
            <person name="Perez M."/>
            <person name="Aroh O."/>
            <person name="Sun Y."/>
            <person name="Lan Y."/>
            <person name="Juniper S.K."/>
            <person name="Young C.R."/>
            <person name="Angers B."/>
            <person name="Qian P.Y."/>
        </authorList>
    </citation>
    <scope>NUCLEOTIDE SEQUENCE</scope>
    <source>
        <strain evidence="6">R07B-5</strain>
    </source>
</reference>
<sequence>MMKHGMVHETMAELAPTQTIAPLPPLNNLPQWSRVNTLDKARYPKPFLKDRLQPLSDPAPGEEEVVATSNGMSDVEIVNNTNPTQRIVHLEKSLDFLRRQHHEVLANLHEEIDMLKRENKELQFQIVMMQNSPQTPAMSAKRGRHKATRERGGSSSSGLTDDKGPPVTRIDLTDPLQDQQSQVSDEKMEEMKVVFLEEEIKELKSSLRDEKCKNHYLTNLIGMAEQQKTQKHRPKPVSASPVVGSRTSPREVLERHKASSAVSGRQINGQQGAALTIMEPLPFNATVEPLLVHVGSQSRPPTLQETQVIMKHLQRVGEKQAHELSRLKTDLRDVLYSHKWSPDAYLLAKAYVAEDEEREAAEHSRLPKIALRQPSRKLPEMAYMPRDMISLPALKQTMGNKAVERRKRTQILQKARLRREVLQ</sequence>
<dbReference type="InterPro" id="IPR029422">
    <property type="entry name" value="CCDC74_C"/>
</dbReference>
<evidence type="ECO:0000313" key="6">
    <source>
        <dbReference type="EMBL" id="KAK2191695.1"/>
    </source>
</evidence>
<feature type="region of interest" description="Disordered" evidence="3">
    <location>
        <begin position="226"/>
        <end position="266"/>
    </location>
</feature>
<proteinExistence type="predicted"/>
<dbReference type="InterPro" id="IPR039496">
    <property type="entry name" value="CCDC92/74_N"/>
</dbReference>
<evidence type="ECO:0000256" key="2">
    <source>
        <dbReference type="SAM" id="Coils"/>
    </source>
</evidence>
<evidence type="ECO:0000259" key="4">
    <source>
        <dbReference type="Pfam" id="PF14916"/>
    </source>
</evidence>
<dbReference type="PANTHER" id="PTHR14882">
    <property type="entry name" value="COILED-COIL DOMAIN-CONTAINING 74A"/>
    <property type="match status" value="1"/>
</dbReference>
<evidence type="ECO:0008006" key="8">
    <source>
        <dbReference type="Google" id="ProtNLM"/>
    </source>
</evidence>
<gene>
    <name evidence="6" type="ORF">NP493_47g00028</name>
</gene>
<feature type="domain" description="CCDC92/74 N-terminal" evidence="4">
    <location>
        <begin position="85"/>
        <end position="135"/>
    </location>
</feature>
<protein>
    <recommendedName>
        <fullName evidence="8">Coiled-coil domain-containing protein 74B</fullName>
    </recommendedName>
</protein>
<feature type="coiled-coil region" evidence="2">
    <location>
        <begin position="186"/>
        <end position="213"/>
    </location>
</feature>
<dbReference type="EMBL" id="JAODUO010000047">
    <property type="protein sequence ID" value="KAK2191695.1"/>
    <property type="molecule type" value="Genomic_DNA"/>
</dbReference>
<feature type="compositionally biased region" description="Basic and acidic residues" evidence="3">
    <location>
        <begin position="248"/>
        <end position="257"/>
    </location>
</feature>
<dbReference type="InterPro" id="IPR040370">
    <property type="entry name" value="CCDC74A/CCDC74B/CCDC92"/>
</dbReference>
<evidence type="ECO:0000313" key="7">
    <source>
        <dbReference type="Proteomes" id="UP001209878"/>
    </source>
</evidence>
<feature type="region of interest" description="Disordered" evidence="3">
    <location>
        <begin position="131"/>
        <end position="185"/>
    </location>
</feature>
<name>A0AAD9UJK8_RIDPI</name>
<evidence type="ECO:0000259" key="5">
    <source>
        <dbReference type="Pfam" id="PF14917"/>
    </source>
</evidence>
<feature type="domain" description="Coiled coil protein 74 C-terminal" evidence="5">
    <location>
        <begin position="297"/>
        <end position="419"/>
    </location>
</feature>
<evidence type="ECO:0000256" key="1">
    <source>
        <dbReference type="ARBA" id="ARBA00023054"/>
    </source>
</evidence>
<evidence type="ECO:0000256" key="3">
    <source>
        <dbReference type="SAM" id="MobiDB-lite"/>
    </source>
</evidence>